<evidence type="ECO:0000256" key="2">
    <source>
        <dbReference type="ARBA" id="ARBA00023015"/>
    </source>
</evidence>
<dbReference type="NCBIfam" id="TIGR02999">
    <property type="entry name" value="Sig-70_X6"/>
    <property type="match status" value="1"/>
</dbReference>
<protein>
    <submittedName>
        <fullName evidence="6">RNA polymerase sigma factor</fullName>
    </submittedName>
</protein>
<evidence type="ECO:0000259" key="5">
    <source>
        <dbReference type="Pfam" id="PF07638"/>
    </source>
</evidence>
<keyword evidence="4" id="KW-0804">Transcription</keyword>
<keyword evidence="7" id="KW-1185">Reference proteome</keyword>
<dbReference type="Pfam" id="PF07638">
    <property type="entry name" value="Sigma70_ECF"/>
    <property type="match status" value="1"/>
</dbReference>
<gene>
    <name evidence="6" type="ORF">Poly30_02700</name>
</gene>
<accession>A0A518EL03</accession>
<organism evidence="6 7">
    <name type="scientific">Saltatorellus ferox</name>
    <dbReference type="NCBI Taxonomy" id="2528018"/>
    <lineage>
        <taxon>Bacteria</taxon>
        <taxon>Pseudomonadati</taxon>
        <taxon>Planctomycetota</taxon>
        <taxon>Planctomycetia</taxon>
        <taxon>Planctomycetia incertae sedis</taxon>
        <taxon>Saltatorellus</taxon>
    </lineage>
</organism>
<dbReference type="AlphaFoldDB" id="A0A518EL03"/>
<name>A0A518EL03_9BACT</name>
<keyword evidence="3" id="KW-0731">Sigma factor</keyword>
<dbReference type="GO" id="GO:0006352">
    <property type="term" value="P:DNA-templated transcription initiation"/>
    <property type="evidence" value="ECO:0007669"/>
    <property type="project" value="InterPro"/>
</dbReference>
<dbReference type="PANTHER" id="PTHR43133:SF39">
    <property type="entry name" value="SIMILAR TO RNA POLYMERASE SIGMA-E FACTOR"/>
    <property type="match status" value="1"/>
</dbReference>
<dbReference type="InterPro" id="IPR036388">
    <property type="entry name" value="WH-like_DNA-bd_sf"/>
</dbReference>
<dbReference type="RefSeq" id="WP_145194223.1">
    <property type="nucleotide sequence ID" value="NZ_CP036434.1"/>
</dbReference>
<dbReference type="InterPro" id="IPR014284">
    <property type="entry name" value="RNA_pol_sigma-70_dom"/>
</dbReference>
<dbReference type="SUPFAM" id="SSF88659">
    <property type="entry name" value="Sigma3 and sigma4 domains of RNA polymerase sigma factors"/>
    <property type="match status" value="1"/>
</dbReference>
<dbReference type="Gene3D" id="1.10.1740.10">
    <property type="match status" value="1"/>
</dbReference>
<dbReference type="InterPro" id="IPR039425">
    <property type="entry name" value="RNA_pol_sigma-70-like"/>
</dbReference>
<dbReference type="EMBL" id="CP036434">
    <property type="protein sequence ID" value="QDV04777.1"/>
    <property type="molecule type" value="Genomic_DNA"/>
</dbReference>
<comment type="similarity">
    <text evidence="1">Belongs to the sigma-70 factor family. ECF subfamily.</text>
</comment>
<proteinExistence type="inferred from homology"/>
<dbReference type="InterPro" id="IPR013324">
    <property type="entry name" value="RNA_pol_sigma_r3/r4-like"/>
</dbReference>
<dbReference type="Gene3D" id="1.10.10.10">
    <property type="entry name" value="Winged helix-like DNA-binding domain superfamily/Winged helix DNA-binding domain"/>
    <property type="match status" value="1"/>
</dbReference>
<sequence>MTAPYDQDPTFTRLLQRSRSGEEAALEELMPSVYEELRALARRKLGTGRDALTLQPTALVNEVYLRLIDQKMAGLADRSHFLQLCARVMRNILVDRARARQSTKRDGGQREDFEVAMEVNALGGRDAVDVLMFDEALRRLADLDERKARVVELRYFSGLTMDEVAVTLDVSKRTAEADWTFARSWLKRELRDA</sequence>
<dbReference type="InterPro" id="IPR013325">
    <property type="entry name" value="RNA_pol_sigma_r2"/>
</dbReference>
<feature type="domain" description="RNA polymerase sigma-70 ECF-like HTH" evidence="5">
    <location>
        <begin position="11"/>
        <end position="192"/>
    </location>
</feature>
<dbReference type="OrthoDB" id="278371at2"/>
<dbReference type="SUPFAM" id="SSF88946">
    <property type="entry name" value="Sigma2 domain of RNA polymerase sigma factors"/>
    <property type="match status" value="1"/>
</dbReference>
<dbReference type="InterPro" id="IPR011517">
    <property type="entry name" value="RNA_pol_sigma70_ECF-like"/>
</dbReference>
<dbReference type="GO" id="GO:0016987">
    <property type="term" value="F:sigma factor activity"/>
    <property type="evidence" value="ECO:0007669"/>
    <property type="project" value="UniProtKB-KW"/>
</dbReference>
<reference evidence="6 7" key="1">
    <citation type="submission" date="2019-02" db="EMBL/GenBank/DDBJ databases">
        <title>Deep-cultivation of Planctomycetes and their phenomic and genomic characterization uncovers novel biology.</title>
        <authorList>
            <person name="Wiegand S."/>
            <person name="Jogler M."/>
            <person name="Boedeker C."/>
            <person name="Pinto D."/>
            <person name="Vollmers J."/>
            <person name="Rivas-Marin E."/>
            <person name="Kohn T."/>
            <person name="Peeters S.H."/>
            <person name="Heuer A."/>
            <person name="Rast P."/>
            <person name="Oberbeckmann S."/>
            <person name="Bunk B."/>
            <person name="Jeske O."/>
            <person name="Meyerdierks A."/>
            <person name="Storesund J.E."/>
            <person name="Kallscheuer N."/>
            <person name="Luecker S."/>
            <person name="Lage O.M."/>
            <person name="Pohl T."/>
            <person name="Merkel B.J."/>
            <person name="Hornburger P."/>
            <person name="Mueller R.-W."/>
            <person name="Bruemmer F."/>
            <person name="Labrenz M."/>
            <person name="Spormann A.M."/>
            <person name="Op den Camp H."/>
            <person name="Overmann J."/>
            <person name="Amann R."/>
            <person name="Jetten M.S.M."/>
            <person name="Mascher T."/>
            <person name="Medema M.H."/>
            <person name="Devos D.P."/>
            <person name="Kaster A.-K."/>
            <person name="Ovreas L."/>
            <person name="Rohde M."/>
            <person name="Galperin M.Y."/>
            <person name="Jogler C."/>
        </authorList>
    </citation>
    <scope>NUCLEOTIDE SEQUENCE [LARGE SCALE GENOMIC DNA]</scope>
    <source>
        <strain evidence="6 7">Poly30</strain>
    </source>
</reference>
<evidence type="ECO:0000313" key="6">
    <source>
        <dbReference type="EMBL" id="QDV04777.1"/>
    </source>
</evidence>
<evidence type="ECO:0000256" key="1">
    <source>
        <dbReference type="ARBA" id="ARBA00010641"/>
    </source>
</evidence>
<dbReference type="InterPro" id="IPR053812">
    <property type="entry name" value="HTH_Sigma70_ECF-like"/>
</dbReference>
<keyword evidence="2" id="KW-0805">Transcription regulation</keyword>
<dbReference type="Proteomes" id="UP000320390">
    <property type="component" value="Chromosome"/>
</dbReference>
<evidence type="ECO:0000313" key="7">
    <source>
        <dbReference type="Proteomes" id="UP000320390"/>
    </source>
</evidence>
<dbReference type="NCBIfam" id="TIGR02937">
    <property type="entry name" value="sigma70-ECF"/>
    <property type="match status" value="1"/>
</dbReference>
<dbReference type="PANTHER" id="PTHR43133">
    <property type="entry name" value="RNA POLYMERASE ECF-TYPE SIGMA FACTO"/>
    <property type="match status" value="1"/>
</dbReference>
<evidence type="ECO:0000256" key="3">
    <source>
        <dbReference type="ARBA" id="ARBA00023082"/>
    </source>
</evidence>
<evidence type="ECO:0000256" key="4">
    <source>
        <dbReference type="ARBA" id="ARBA00023163"/>
    </source>
</evidence>